<evidence type="ECO:0000256" key="1">
    <source>
        <dbReference type="PROSITE-ProRule" id="PRU00285"/>
    </source>
</evidence>
<protein>
    <submittedName>
        <fullName evidence="4">Heat shock protein Hsp20</fullName>
    </submittedName>
</protein>
<reference evidence="4 5" key="1">
    <citation type="submission" date="2015-02" db="EMBL/GenBank/DDBJ databases">
        <title>Single-cell genomics of uncultivated deep-branching MTB reveals a conserved set of magnetosome genes.</title>
        <authorList>
            <person name="Kolinko S."/>
            <person name="Richter M."/>
            <person name="Glockner F.O."/>
            <person name="Brachmann A."/>
            <person name="Schuler D."/>
        </authorList>
    </citation>
    <scope>NUCLEOTIDE SEQUENCE [LARGE SCALE GENOMIC DNA]</scope>
    <source>
        <strain evidence="4">TM-1</strain>
    </source>
</reference>
<gene>
    <name evidence="4" type="ORF">MBAV_004627</name>
</gene>
<evidence type="ECO:0000259" key="3">
    <source>
        <dbReference type="PROSITE" id="PS01031"/>
    </source>
</evidence>
<keyword evidence="4" id="KW-0346">Stress response</keyword>
<dbReference type="SUPFAM" id="SSF49764">
    <property type="entry name" value="HSP20-like chaperones"/>
    <property type="match status" value="1"/>
</dbReference>
<dbReference type="PANTHER" id="PTHR11527">
    <property type="entry name" value="HEAT-SHOCK PROTEIN 20 FAMILY MEMBER"/>
    <property type="match status" value="1"/>
</dbReference>
<evidence type="ECO:0000313" key="5">
    <source>
        <dbReference type="Proteomes" id="UP000033423"/>
    </source>
</evidence>
<proteinExistence type="inferred from homology"/>
<evidence type="ECO:0000256" key="2">
    <source>
        <dbReference type="RuleBase" id="RU003616"/>
    </source>
</evidence>
<dbReference type="Proteomes" id="UP000033423">
    <property type="component" value="Unassembled WGS sequence"/>
</dbReference>
<organism evidence="4 5">
    <name type="scientific">Candidatus Magnetobacterium bavaricum</name>
    <dbReference type="NCBI Taxonomy" id="29290"/>
    <lineage>
        <taxon>Bacteria</taxon>
        <taxon>Pseudomonadati</taxon>
        <taxon>Nitrospirota</taxon>
        <taxon>Thermodesulfovibrionia</taxon>
        <taxon>Thermodesulfovibrionales</taxon>
        <taxon>Candidatus Magnetobacteriaceae</taxon>
        <taxon>Candidatus Magnetobacterium</taxon>
    </lineage>
</organism>
<comment type="caution">
    <text evidence="4">The sequence shown here is derived from an EMBL/GenBank/DDBJ whole genome shotgun (WGS) entry which is preliminary data.</text>
</comment>
<feature type="domain" description="SHSP" evidence="3">
    <location>
        <begin position="25"/>
        <end position="142"/>
    </location>
</feature>
<evidence type="ECO:0000313" key="4">
    <source>
        <dbReference type="EMBL" id="KJU83178.1"/>
    </source>
</evidence>
<dbReference type="PROSITE" id="PS01031">
    <property type="entry name" value="SHSP"/>
    <property type="match status" value="1"/>
</dbReference>
<dbReference type="CDD" id="cd06464">
    <property type="entry name" value="ACD_sHsps-like"/>
    <property type="match status" value="1"/>
</dbReference>
<sequence>MWTPSRETEVWPLLKTQKDCLYYTIDKSRPLPPVDIYETTDLLVFEIDLPGIDPSEVQIKVINDTVVIEGVKRERSGVGSGGGGLGCRFLCMERFLEGFRRVVKIPVAVDISTGKAVYSGGVVKLTFPKSENREILIRIEKE</sequence>
<accession>A0A0F3GR40</accession>
<dbReference type="Pfam" id="PF00011">
    <property type="entry name" value="HSP20"/>
    <property type="match status" value="1"/>
</dbReference>
<dbReference type="InterPro" id="IPR002068">
    <property type="entry name" value="A-crystallin/Hsp20_dom"/>
</dbReference>
<dbReference type="InterPro" id="IPR008978">
    <property type="entry name" value="HSP20-like_chaperone"/>
</dbReference>
<comment type="similarity">
    <text evidence="1 2">Belongs to the small heat shock protein (HSP20) family.</text>
</comment>
<keyword evidence="5" id="KW-1185">Reference proteome</keyword>
<name>A0A0F3GR40_9BACT</name>
<dbReference type="EMBL" id="LACI01001999">
    <property type="protein sequence ID" value="KJU83178.1"/>
    <property type="molecule type" value="Genomic_DNA"/>
</dbReference>
<dbReference type="Gene3D" id="2.60.40.790">
    <property type="match status" value="1"/>
</dbReference>
<dbReference type="InterPro" id="IPR031107">
    <property type="entry name" value="Small_HSP"/>
</dbReference>
<dbReference type="AlphaFoldDB" id="A0A0F3GR40"/>